<dbReference type="CDD" id="cd13963">
    <property type="entry name" value="PT_UbiA_2"/>
    <property type="match status" value="1"/>
</dbReference>
<protein>
    <recommendedName>
        <fullName evidence="8">Phosphoribose diphosphate--decaprenyl-phosphate phosphoribosyltransferase</fullName>
    </recommendedName>
</protein>
<proteinExistence type="predicted"/>
<evidence type="ECO:0000256" key="3">
    <source>
        <dbReference type="ARBA" id="ARBA00022989"/>
    </source>
</evidence>
<feature type="transmembrane region" description="Helical" evidence="5">
    <location>
        <begin position="199"/>
        <end position="225"/>
    </location>
</feature>
<dbReference type="Gene3D" id="1.10.357.140">
    <property type="entry name" value="UbiA prenyltransferase"/>
    <property type="match status" value="1"/>
</dbReference>
<dbReference type="AlphaFoldDB" id="A0A1G1W906"/>
<dbReference type="EMBL" id="MHCP01000015">
    <property type="protein sequence ID" value="OGY24104.1"/>
    <property type="molecule type" value="Genomic_DNA"/>
</dbReference>
<sequence>MFKDLTLEVFVSLRPRQWIKNLVVFAAILFSKELFILSKFTPVFYTFLIFCAASSSMYLINDIADRNRDKLHFSKKDRPIAAGNLSVRTAAIVALFLASVALISSTFISPYLVPLIAIYLVIQLFYTFILKEIIILDVIAISFTFMLRIFAGSIVVLTPLSSWLIITTMMFALFLSVGKRRSEFTLLTKQQGGQHRKTLLFYPQQLLDGLVFMMATAILITYSLFTFNSPEIGGNVFYASVLPQTLSSSKLLMATIPIVAYGVFRYLYLIFEKSEGESPEKILISDKPLFFTVFLWFFSVIFFLYASNI</sequence>
<keyword evidence="4 5" id="KW-0472">Membrane</keyword>
<accession>A0A1G1W906</accession>
<comment type="caution">
    <text evidence="6">The sequence shown here is derived from an EMBL/GenBank/DDBJ whole genome shotgun (WGS) entry which is preliminary data.</text>
</comment>
<feature type="transmembrane region" description="Helical" evidence="5">
    <location>
        <begin position="111"/>
        <end position="129"/>
    </location>
</feature>
<name>A0A1G1W906_9BACT</name>
<dbReference type="STRING" id="1802593.A2172_00995"/>
<dbReference type="GO" id="GO:0016765">
    <property type="term" value="F:transferase activity, transferring alkyl or aryl (other than methyl) groups"/>
    <property type="evidence" value="ECO:0007669"/>
    <property type="project" value="InterPro"/>
</dbReference>
<evidence type="ECO:0000256" key="2">
    <source>
        <dbReference type="ARBA" id="ARBA00022692"/>
    </source>
</evidence>
<keyword evidence="2 5" id="KW-0812">Transmembrane</keyword>
<evidence type="ECO:0000313" key="7">
    <source>
        <dbReference type="Proteomes" id="UP000176631"/>
    </source>
</evidence>
<evidence type="ECO:0000256" key="1">
    <source>
        <dbReference type="ARBA" id="ARBA00004141"/>
    </source>
</evidence>
<evidence type="ECO:0000313" key="6">
    <source>
        <dbReference type="EMBL" id="OGY24104.1"/>
    </source>
</evidence>
<dbReference type="NCBIfam" id="NF008977">
    <property type="entry name" value="PRK12324.1-2"/>
    <property type="match status" value="1"/>
</dbReference>
<comment type="subcellular location">
    <subcellularLocation>
        <location evidence="1">Membrane</location>
        <topology evidence="1">Multi-pass membrane protein</topology>
    </subcellularLocation>
</comment>
<evidence type="ECO:0000256" key="5">
    <source>
        <dbReference type="SAM" id="Phobius"/>
    </source>
</evidence>
<feature type="transmembrane region" description="Helical" evidence="5">
    <location>
        <begin position="134"/>
        <end position="154"/>
    </location>
</feature>
<dbReference type="InterPro" id="IPR000537">
    <property type="entry name" value="UbiA_prenyltransferase"/>
</dbReference>
<keyword evidence="3 5" id="KW-1133">Transmembrane helix</keyword>
<dbReference type="Proteomes" id="UP000176631">
    <property type="component" value="Unassembled WGS sequence"/>
</dbReference>
<dbReference type="InterPro" id="IPR044878">
    <property type="entry name" value="UbiA_sf"/>
</dbReference>
<feature type="transmembrane region" description="Helical" evidence="5">
    <location>
        <begin position="160"/>
        <end position="178"/>
    </location>
</feature>
<feature type="transmembrane region" description="Helical" evidence="5">
    <location>
        <begin position="251"/>
        <end position="268"/>
    </location>
</feature>
<reference evidence="6 7" key="1">
    <citation type="journal article" date="2016" name="Nat. Commun.">
        <title>Thousands of microbial genomes shed light on interconnected biogeochemical processes in an aquifer system.</title>
        <authorList>
            <person name="Anantharaman K."/>
            <person name="Brown C.T."/>
            <person name="Hug L.A."/>
            <person name="Sharon I."/>
            <person name="Castelle C.J."/>
            <person name="Probst A.J."/>
            <person name="Thomas B.C."/>
            <person name="Singh A."/>
            <person name="Wilkins M.J."/>
            <person name="Karaoz U."/>
            <person name="Brodie E.L."/>
            <person name="Williams K.H."/>
            <person name="Hubbard S.S."/>
            <person name="Banfield J.F."/>
        </authorList>
    </citation>
    <scope>NUCLEOTIDE SEQUENCE [LARGE SCALE GENOMIC DNA]</scope>
</reference>
<feature type="transmembrane region" description="Helical" evidence="5">
    <location>
        <begin position="21"/>
        <end position="38"/>
    </location>
</feature>
<evidence type="ECO:0000256" key="4">
    <source>
        <dbReference type="ARBA" id="ARBA00023136"/>
    </source>
</evidence>
<dbReference type="NCBIfam" id="NF008978">
    <property type="entry name" value="PRK12324.1-4"/>
    <property type="match status" value="1"/>
</dbReference>
<organism evidence="6 7">
    <name type="scientific">Candidatus Woykebacteria bacterium RBG_13_40_15</name>
    <dbReference type="NCBI Taxonomy" id="1802593"/>
    <lineage>
        <taxon>Bacteria</taxon>
        <taxon>Candidatus Woykeibacteriota</taxon>
    </lineage>
</organism>
<evidence type="ECO:0008006" key="8">
    <source>
        <dbReference type="Google" id="ProtNLM"/>
    </source>
</evidence>
<dbReference type="GO" id="GO:0016020">
    <property type="term" value="C:membrane"/>
    <property type="evidence" value="ECO:0007669"/>
    <property type="project" value="UniProtKB-SubCell"/>
</dbReference>
<gene>
    <name evidence="6" type="ORF">A2172_00995</name>
</gene>
<feature type="transmembrane region" description="Helical" evidence="5">
    <location>
        <begin position="289"/>
        <end position="306"/>
    </location>
</feature>
<feature type="transmembrane region" description="Helical" evidence="5">
    <location>
        <begin position="44"/>
        <end position="64"/>
    </location>
</feature>
<dbReference type="Pfam" id="PF01040">
    <property type="entry name" value="UbiA"/>
    <property type="match status" value="1"/>
</dbReference>
<feature type="transmembrane region" description="Helical" evidence="5">
    <location>
        <begin position="85"/>
        <end position="105"/>
    </location>
</feature>